<protein>
    <submittedName>
        <fullName evidence="1">Uncharacterized protein</fullName>
    </submittedName>
</protein>
<reference evidence="1 2" key="1">
    <citation type="journal article" date="2018" name="Mol. Biol. Evol.">
        <title>Broad Genomic Sampling Reveals a Smut Pathogenic Ancestry of the Fungal Clade Ustilaginomycotina.</title>
        <authorList>
            <person name="Kijpornyongpan T."/>
            <person name="Mondo S.J."/>
            <person name="Barry K."/>
            <person name="Sandor L."/>
            <person name="Lee J."/>
            <person name="Lipzen A."/>
            <person name="Pangilinan J."/>
            <person name="LaButti K."/>
            <person name="Hainaut M."/>
            <person name="Henrissat B."/>
            <person name="Grigoriev I.V."/>
            <person name="Spatafora J.W."/>
            <person name="Aime M.C."/>
        </authorList>
    </citation>
    <scope>NUCLEOTIDE SEQUENCE [LARGE SCALE GENOMIC DNA]</scope>
    <source>
        <strain evidence="1 2">MCA 3882</strain>
    </source>
</reference>
<dbReference type="RefSeq" id="XP_025354587.1">
    <property type="nucleotide sequence ID" value="XM_025502744.1"/>
</dbReference>
<dbReference type="EMBL" id="KZ819604">
    <property type="protein sequence ID" value="PWN34285.1"/>
    <property type="molecule type" value="Genomic_DNA"/>
</dbReference>
<dbReference type="Proteomes" id="UP000245771">
    <property type="component" value="Unassembled WGS sequence"/>
</dbReference>
<name>A0A316VFM8_9BASI</name>
<dbReference type="GeneID" id="37024525"/>
<accession>A0A316VFM8</accession>
<evidence type="ECO:0000313" key="2">
    <source>
        <dbReference type="Proteomes" id="UP000245771"/>
    </source>
</evidence>
<gene>
    <name evidence="1" type="ORF">FA14DRAFT_70917</name>
</gene>
<organism evidence="1 2">
    <name type="scientific">Meira miltonrushii</name>
    <dbReference type="NCBI Taxonomy" id="1280837"/>
    <lineage>
        <taxon>Eukaryota</taxon>
        <taxon>Fungi</taxon>
        <taxon>Dikarya</taxon>
        <taxon>Basidiomycota</taxon>
        <taxon>Ustilaginomycotina</taxon>
        <taxon>Exobasidiomycetes</taxon>
        <taxon>Exobasidiales</taxon>
        <taxon>Brachybasidiaceae</taxon>
        <taxon>Meira</taxon>
    </lineage>
</organism>
<sequence length="98" mass="11174">MGEVLTRLNAILSLYLNMQARRVGRLYGTFIKPTSNLILGSFASVLPSCSAYSFWPCHYILHTFLVLWATHIEIKALMQHSRASLMLCSVCVERERQV</sequence>
<dbReference type="AlphaFoldDB" id="A0A316VFM8"/>
<keyword evidence="2" id="KW-1185">Reference proteome</keyword>
<proteinExistence type="predicted"/>
<dbReference type="InParanoid" id="A0A316VFM8"/>
<evidence type="ECO:0000313" key="1">
    <source>
        <dbReference type="EMBL" id="PWN34285.1"/>
    </source>
</evidence>